<gene>
    <name evidence="2" type="ORF">RHSIM_Rhsim06G0135700</name>
</gene>
<keyword evidence="3" id="KW-1185">Reference proteome</keyword>
<evidence type="ECO:0000256" key="1">
    <source>
        <dbReference type="SAM" id="MobiDB-lite"/>
    </source>
</evidence>
<feature type="region of interest" description="Disordered" evidence="1">
    <location>
        <begin position="1"/>
        <end position="111"/>
    </location>
</feature>
<dbReference type="AlphaFoldDB" id="A0A834LLN5"/>
<organism evidence="2 3">
    <name type="scientific">Rhododendron simsii</name>
    <name type="common">Sims's rhododendron</name>
    <dbReference type="NCBI Taxonomy" id="118357"/>
    <lineage>
        <taxon>Eukaryota</taxon>
        <taxon>Viridiplantae</taxon>
        <taxon>Streptophyta</taxon>
        <taxon>Embryophyta</taxon>
        <taxon>Tracheophyta</taxon>
        <taxon>Spermatophyta</taxon>
        <taxon>Magnoliopsida</taxon>
        <taxon>eudicotyledons</taxon>
        <taxon>Gunneridae</taxon>
        <taxon>Pentapetalae</taxon>
        <taxon>asterids</taxon>
        <taxon>Ericales</taxon>
        <taxon>Ericaceae</taxon>
        <taxon>Ericoideae</taxon>
        <taxon>Rhodoreae</taxon>
        <taxon>Rhododendron</taxon>
    </lineage>
</organism>
<feature type="compositionally biased region" description="Pro residues" evidence="1">
    <location>
        <begin position="8"/>
        <end position="24"/>
    </location>
</feature>
<evidence type="ECO:0000313" key="3">
    <source>
        <dbReference type="Proteomes" id="UP000626092"/>
    </source>
</evidence>
<sequence>MLVLTRPAPKPVPQPSPPSTPPQPQLQQSPTTPDPISLRPLGRTGSGSTLIPSPLTLPKPDREYSPSPSPSPKSGRFVPPHLRPGFAGREEKPGPQQGARSRENPVEMNRPDNSVYWVMGEIVGNLEYFRWEACFLESLMIMPEVLPKVVGA</sequence>
<evidence type="ECO:0000313" key="2">
    <source>
        <dbReference type="EMBL" id="KAF7141839.1"/>
    </source>
</evidence>
<dbReference type="EMBL" id="WJXA01000006">
    <property type="protein sequence ID" value="KAF7141839.1"/>
    <property type="molecule type" value="Genomic_DNA"/>
</dbReference>
<dbReference type="Proteomes" id="UP000626092">
    <property type="component" value="Unassembled WGS sequence"/>
</dbReference>
<reference evidence="2" key="1">
    <citation type="submission" date="2019-11" db="EMBL/GenBank/DDBJ databases">
        <authorList>
            <person name="Liu Y."/>
            <person name="Hou J."/>
            <person name="Li T.-Q."/>
            <person name="Guan C.-H."/>
            <person name="Wu X."/>
            <person name="Wu H.-Z."/>
            <person name="Ling F."/>
            <person name="Zhang R."/>
            <person name="Shi X.-G."/>
            <person name="Ren J.-P."/>
            <person name="Chen E.-F."/>
            <person name="Sun J.-M."/>
        </authorList>
    </citation>
    <scope>NUCLEOTIDE SEQUENCE</scope>
    <source>
        <strain evidence="2">Adult_tree_wgs_1</strain>
        <tissue evidence="2">Leaves</tissue>
    </source>
</reference>
<comment type="caution">
    <text evidence="2">The sequence shown here is derived from an EMBL/GenBank/DDBJ whole genome shotgun (WGS) entry which is preliminary data.</text>
</comment>
<dbReference type="OrthoDB" id="1937549at2759"/>
<accession>A0A834LLN5</accession>
<protein>
    <submittedName>
        <fullName evidence="2">Uncharacterized protein</fullName>
    </submittedName>
</protein>
<proteinExistence type="predicted"/>
<feature type="compositionally biased region" description="Low complexity" evidence="1">
    <location>
        <begin position="25"/>
        <end position="35"/>
    </location>
</feature>
<name>A0A834LLN5_RHOSS</name>